<evidence type="ECO:0000259" key="3">
    <source>
        <dbReference type="PROSITE" id="PS51724"/>
    </source>
</evidence>
<dbReference type="Gene3D" id="3.30.70.1070">
    <property type="entry name" value="Sporulation related repeat"/>
    <property type="match status" value="1"/>
</dbReference>
<dbReference type="GO" id="GO:0042834">
    <property type="term" value="F:peptidoglycan binding"/>
    <property type="evidence" value="ECO:0007669"/>
    <property type="project" value="InterPro"/>
</dbReference>
<dbReference type="PROSITE" id="PS51724">
    <property type="entry name" value="SPOR"/>
    <property type="match status" value="1"/>
</dbReference>
<comment type="caution">
    <text evidence="4">The sequence shown here is derived from an EMBL/GenBank/DDBJ whole genome shotgun (WGS) entry which is preliminary data.</text>
</comment>
<evidence type="ECO:0000256" key="1">
    <source>
        <dbReference type="SAM" id="MobiDB-lite"/>
    </source>
</evidence>
<dbReference type="SUPFAM" id="SSF110997">
    <property type="entry name" value="Sporulation related repeat"/>
    <property type="match status" value="1"/>
</dbReference>
<dbReference type="AlphaFoldDB" id="E3BGG1"/>
<dbReference type="RefSeq" id="WP_009600048.1">
    <property type="nucleotide sequence ID" value="NZ_AEIU01000045.1"/>
</dbReference>
<dbReference type="Pfam" id="PF05036">
    <property type="entry name" value="SPOR"/>
    <property type="match status" value="1"/>
</dbReference>
<name>E3BGG1_9VIBR</name>
<dbReference type="InterPro" id="IPR036680">
    <property type="entry name" value="SPOR-like_sf"/>
</dbReference>
<feature type="domain" description="SPOR" evidence="3">
    <location>
        <begin position="69"/>
        <end position="144"/>
    </location>
</feature>
<proteinExistence type="predicted"/>
<feature type="signal peptide" evidence="2">
    <location>
        <begin position="1"/>
        <end position="34"/>
    </location>
</feature>
<feature type="chain" id="PRO_5003167045" description="SPOR domain-containing protein" evidence="2">
    <location>
        <begin position="35"/>
        <end position="294"/>
    </location>
</feature>
<organism evidence="4 5">
    <name type="scientific">Vibrio caribbeanicus ATCC BAA-2122</name>
    <dbReference type="NCBI Taxonomy" id="796620"/>
    <lineage>
        <taxon>Bacteria</taxon>
        <taxon>Pseudomonadati</taxon>
        <taxon>Pseudomonadota</taxon>
        <taxon>Gammaproteobacteria</taxon>
        <taxon>Vibrionales</taxon>
        <taxon>Vibrionaceae</taxon>
        <taxon>Vibrio</taxon>
    </lineage>
</organism>
<dbReference type="eggNOG" id="ENOG5031MKG">
    <property type="taxonomic scope" value="Bacteria"/>
</dbReference>
<protein>
    <recommendedName>
        <fullName evidence="3">SPOR domain-containing protein</fullName>
    </recommendedName>
</protein>
<dbReference type="InterPro" id="IPR007730">
    <property type="entry name" value="SPOR-like_dom"/>
</dbReference>
<keyword evidence="2" id="KW-0732">Signal</keyword>
<evidence type="ECO:0000313" key="5">
    <source>
        <dbReference type="Proteomes" id="UP000002943"/>
    </source>
</evidence>
<keyword evidence="5" id="KW-1185">Reference proteome</keyword>
<dbReference type="EMBL" id="AEIU01000045">
    <property type="protein sequence ID" value="EFP97855.1"/>
    <property type="molecule type" value="Genomic_DNA"/>
</dbReference>
<feature type="region of interest" description="Disordered" evidence="1">
    <location>
        <begin position="151"/>
        <end position="187"/>
    </location>
</feature>
<dbReference type="Proteomes" id="UP000002943">
    <property type="component" value="Unassembled WGS sequence"/>
</dbReference>
<evidence type="ECO:0000313" key="4">
    <source>
        <dbReference type="EMBL" id="EFP97855.1"/>
    </source>
</evidence>
<evidence type="ECO:0000256" key="2">
    <source>
        <dbReference type="SAM" id="SignalP"/>
    </source>
</evidence>
<dbReference type="STRING" id="796620.VIBC2010_03264"/>
<gene>
    <name evidence="4" type="ORF">VIBC2010_03264</name>
</gene>
<sequence length="294" mass="33986">MGINMAIKPIQPLQKCPSVLLTVVSCLFTLPSLASDFLCDATQTSNSQLPLLESSCPIGKGMWGKARPTKHSTHFWIQCGVFRQPLSVSQAQKLYQGISTDVWLKKERKHYRCLIGPYEDYQTAQREWRDVRKQKGYDKVFIRQVIKSATQNQAPKVAKKSRQSTKRTPVNQLNDHQQKAHTYPTPSTRRFTQINGIEYRVPYTMDNNDQFYMEHELPWNRLDYQAALKTCQQLGMKLSTAEQWQTLLSKKIMYKDKWPVHLPYWGANRQGLFSNGKVRELTGTSLLNVLCVKE</sequence>
<reference evidence="4 5" key="1">
    <citation type="journal article" date="2012" name="Int. J. Syst. Evol. Microbiol.">
        <title>Vibrio caribbeanicus sp. nov., isolated from the marine sponge Scleritoderma cyanea.</title>
        <authorList>
            <person name="Hoffmann M."/>
            <person name="Monday S.R."/>
            <person name="Allard M.W."/>
            <person name="Strain E.A."/>
            <person name="Whittaker P."/>
            <person name="Naum M."/>
            <person name="McCarthy P.J."/>
            <person name="Lopez J.V."/>
            <person name="Fischer M."/>
            <person name="Brown E.W."/>
        </authorList>
    </citation>
    <scope>NUCLEOTIDE SEQUENCE [LARGE SCALE GENOMIC DNA]</scope>
    <source>
        <strain evidence="4 5">ATCC BAA-2122</strain>
    </source>
</reference>
<feature type="compositionally biased region" description="Polar residues" evidence="1">
    <location>
        <begin position="166"/>
        <end position="175"/>
    </location>
</feature>
<accession>E3BGG1</accession>